<sequence length="214" mass="23858">MNHELLKKFFVVNADQLDAAYDEPACQDDLAAVAARVADVLAGHTVLELACGTGYWTRIIAETADAVHATDISSEVLARAEAHGLPDNVTFGQADAFDLPADIGEYTAVFAGLWWSHVKREEQEKHLAQLRAKLGKDVLLVLVDECYVEGLTTVIARTDLEGNTHQQRMMAGERVEIVKNFPTDSYLRKKLGNAAREIRVRRSEHYWLLTARLK</sequence>
<dbReference type="SUPFAM" id="SSF53335">
    <property type="entry name" value="S-adenosyl-L-methionine-dependent methyltransferases"/>
    <property type="match status" value="1"/>
</dbReference>
<evidence type="ECO:0000259" key="2">
    <source>
        <dbReference type="Pfam" id="PF13649"/>
    </source>
</evidence>
<dbReference type="Proteomes" id="UP000430634">
    <property type="component" value="Unassembled WGS sequence"/>
</dbReference>
<dbReference type="InterPro" id="IPR029063">
    <property type="entry name" value="SAM-dependent_MTases_sf"/>
</dbReference>
<proteinExistence type="predicted"/>
<dbReference type="AlphaFoldDB" id="A0A6I3T2E4"/>
<comment type="caution">
    <text evidence="4">The sequence shown here is derived from an EMBL/GenBank/DDBJ whole genome shotgun (WGS) entry which is preliminary data.</text>
</comment>
<protein>
    <submittedName>
        <fullName evidence="4">Methyltransferase domain-containing protein</fullName>
    </submittedName>
</protein>
<keyword evidence="1 4" id="KW-0808">Transferase</keyword>
<name>A0A6I3T2E4_9BURK</name>
<dbReference type="Pfam" id="PF13649">
    <property type="entry name" value="Methyltransf_25"/>
    <property type="match status" value="1"/>
</dbReference>
<gene>
    <name evidence="3" type="ORF">GCM10011572_45610</name>
    <name evidence="4" type="ORF">GM672_18085</name>
</gene>
<reference evidence="4 5" key="3">
    <citation type="submission" date="2019-11" db="EMBL/GenBank/DDBJ databases">
        <title>Type strains purchased from KCTC, JCM and DSMZ.</title>
        <authorList>
            <person name="Lu H."/>
        </authorList>
    </citation>
    <scope>NUCLEOTIDE SEQUENCE [LARGE SCALE GENOMIC DNA]</scope>
    <source>
        <strain evidence="4 5">KCTC 52429</strain>
    </source>
</reference>
<reference evidence="3" key="4">
    <citation type="submission" date="2024-05" db="EMBL/GenBank/DDBJ databases">
        <authorList>
            <person name="Sun Q."/>
            <person name="Zhou Y."/>
        </authorList>
    </citation>
    <scope>NUCLEOTIDE SEQUENCE</scope>
    <source>
        <strain evidence="3">CGMCC 1.15931</strain>
    </source>
</reference>
<dbReference type="EMBL" id="WNKZ01000057">
    <property type="protein sequence ID" value="MTV54642.1"/>
    <property type="molecule type" value="Genomic_DNA"/>
</dbReference>
<feature type="domain" description="Methyltransferase" evidence="2">
    <location>
        <begin position="46"/>
        <end position="134"/>
    </location>
</feature>
<keyword evidence="6" id="KW-1185">Reference proteome</keyword>
<dbReference type="RefSeq" id="WP_155471930.1">
    <property type="nucleotide sequence ID" value="NZ_BMKG01000026.1"/>
</dbReference>
<evidence type="ECO:0000313" key="5">
    <source>
        <dbReference type="Proteomes" id="UP000430634"/>
    </source>
</evidence>
<dbReference type="GO" id="GO:0032259">
    <property type="term" value="P:methylation"/>
    <property type="evidence" value="ECO:0007669"/>
    <property type="project" value="UniProtKB-KW"/>
</dbReference>
<dbReference type="EMBL" id="BMKG01000026">
    <property type="protein sequence ID" value="GGC18976.1"/>
    <property type="molecule type" value="Genomic_DNA"/>
</dbReference>
<dbReference type="PANTHER" id="PTHR43861">
    <property type="entry name" value="TRANS-ACONITATE 2-METHYLTRANSFERASE-RELATED"/>
    <property type="match status" value="1"/>
</dbReference>
<reference evidence="3" key="1">
    <citation type="journal article" date="2014" name="Int. J. Syst. Evol. Microbiol.">
        <title>Complete genome of a new Firmicutes species belonging to the dominant human colonic microbiota ('Ruminococcus bicirculans') reveals two chromosomes and a selective capacity to utilize plant glucans.</title>
        <authorList>
            <consortium name="NISC Comparative Sequencing Program"/>
            <person name="Wegmann U."/>
            <person name="Louis P."/>
            <person name="Goesmann A."/>
            <person name="Henrissat B."/>
            <person name="Duncan S.H."/>
            <person name="Flint H.J."/>
        </authorList>
    </citation>
    <scope>NUCLEOTIDE SEQUENCE</scope>
    <source>
        <strain evidence="3">CGMCC 1.15931</strain>
    </source>
</reference>
<evidence type="ECO:0000313" key="6">
    <source>
        <dbReference type="Proteomes" id="UP000622638"/>
    </source>
</evidence>
<dbReference type="GO" id="GO:0008168">
    <property type="term" value="F:methyltransferase activity"/>
    <property type="evidence" value="ECO:0007669"/>
    <property type="project" value="UniProtKB-KW"/>
</dbReference>
<dbReference type="InterPro" id="IPR041698">
    <property type="entry name" value="Methyltransf_25"/>
</dbReference>
<evidence type="ECO:0000256" key="1">
    <source>
        <dbReference type="ARBA" id="ARBA00022679"/>
    </source>
</evidence>
<evidence type="ECO:0000313" key="4">
    <source>
        <dbReference type="EMBL" id="MTV54642.1"/>
    </source>
</evidence>
<dbReference type="Proteomes" id="UP000622638">
    <property type="component" value="Unassembled WGS sequence"/>
</dbReference>
<organism evidence="4 5">
    <name type="scientific">Pseudoduganella buxea</name>
    <dbReference type="NCBI Taxonomy" id="1949069"/>
    <lineage>
        <taxon>Bacteria</taxon>
        <taxon>Pseudomonadati</taxon>
        <taxon>Pseudomonadota</taxon>
        <taxon>Betaproteobacteria</taxon>
        <taxon>Burkholderiales</taxon>
        <taxon>Oxalobacteraceae</taxon>
        <taxon>Telluria group</taxon>
        <taxon>Pseudoduganella</taxon>
    </lineage>
</organism>
<dbReference type="Gene3D" id="3.40.50.150">
    <property type="entry name" value="Vaccinia Virus protein VP39"/>
    <property type="match status" value="1"/>
</dbReference>
<dbReference type="CDD" id="cd02440">
    <property type="entry name" value="AdoMet_MTases"/>
    <property type="match status" value="1"/>
</dbReference>
<reference evidence="6" key="2">
    <citation type="journal article" date="2019" name="Int. J. Syst. Evol. Microbiol.">
        <title>The Global Catalogue of Microorganisms (GCM) 10K type strain sequencing project: providing services to taxonomists for standard genome sequencing and annotation.</title>
        <authorList>
            <consortium name="The Broad Institute Genomics Platform"/>
            <consortium name="The Broad Institute Genome Sequencing Center for Infectious Disease"/>
            <person name="Wu L."/>
            <person name="Ma J."/>
        </authorList>
    </citation>
    <scope>NUCLEOTIDE SEQUENCE [LARGE SCALE GENOMIC DNA]</scope>
    <source>
        <strain evidence="6">CGMCC 1.15931</strain>
    </source>
</reference>
<accession>A0A6I3T2E4</accession>
<dbReference type="OrthoDB" id="6006151at2"/>
<keyword evidence="4" id="KW-0489">Methyltransferase</keyword>
<evidence type="ECO:0000313" key="3">
    <source>
        <dbReference type="EMBL" id="GGC18976.1"/>
    </source>
</evidence>